<sequence>MSSQKIRNVIAVAALIAGVSWLTASPAAAAPCHNAEPSLLTSTSIASYCSDEARLHLNDGSPASSRMVAEESNKLAQAAGNMARQMGLTGLATARSALGTSDLGGVAAMWGMPALTSASPAFFPALPGPVSMKDVATMAGVPALPALPTLPSLPQEPLGGLVRSDVPGGRASHHNTIAGSGIESPMDLEKPVRQVGSDVINVLLPKAVESVEGTSMLTGDSALGGFTELVQKLGLR</sequence>
<reference evidence="3" key="1">
    <citation type="journal article" date="2019" name="Int. J. Syst. Evol. Microbiol.">
        <title>The Global Catalogue of Microorganisms (GCM) 10K type strain sequencing project: providing services to taxonomists for standard genome sequencing and annotation.</title>
        <authorList>
            <consortium name="The Broad Institute Genomics Platform"/>
            <consortium name="The Broad Institute Genome Sequencing Center for Infectious Disease"/>
            <person name="Wu L."/>
            <person name="Ma J."/>
        </authorList>
    </citation>
    <scope>NUCLEOTIDE SEQUENCE [LARGE SCALE GENOMIC DNA]</scope>
    <source>
        <strain evidence="3">TBRC 1276</strain>
    </source>
</reference>
<dbReference type="EMBL" id="JBHSBI010000014">
    <property type="protein sequence ID" value="MFC4010944.1"/>
    <property type="molecule type" value="Genomic_DNA"/>
</dbReference>
<accession>A0ABV8GDH9</accession>
<feature type="signal peptide" evidence="1">
    <location>
        <begin position="1"/>
        <end position="29"/>
    </location>
</feature>
<evidence type="ECO:0000256" key="1">
    <source>
        <dbReference type="SAM" id="SignalP"/>
    </source>
</evidence>
<keyword evidence="1" id="KW-0732">Signal</keyword>
<dbReference type="Proteomes" id="UP001595851">
    <property type="component" value="Unassembled WGS sequence"/>
</dbReference>
<organism evidence="2 3">
    <name type="scientific">Nonomuraea purpurea</name>
    <dbReference type="NCBI Taxonomy" id="1849276"/>
    <lineage>
        <taxon>Bacteria</taxon>
        <taxon>Bacillati</taxon>
        <taxon>Actinomycetota</taxon>
        <taxon>Actinomycetes</taxon>
        <taxon>Streptosporangiales</taxon>
        <taxon>Streptosporangiaceae</taxon>
        <taxon>Nonomuraea</taxon>
    </lineage>
</organism>
<name>A0ABV8GDH9_9ACTN</name>
<evidence type="ECO:0000313" key="3">
    <source>
        <dbReference type="Proteomes" id="UP001595851"/>
    </source>
</evidence>
<keyword evidence="3" id="KW-1185">Reference proteome</keyword>
<evidence type="ECO:0008006" key="4">
    <source>
        <dbReference type="Google" id="ProtNLM"/>
    </source>
</evidence>
<proteinExistence type="predicted"/>
<gene>
    <name evidence="2" type="ORF">ACFOY2_27200</name>
</gene>
<feature type="chain" id="PRO_5047028107" description="Secreted protein" evidence="1">
    <location>
        <begin position="30"/>
        <end position="236"/>
    </location>
</feature>
<protein>
    <recommendedName>
        <fullName evidence="4">Secreted protein</fullName>
    </recommendedName>
</protein>
<dbReference type="RefSeq" id="WP_379530908.1">
    <property type="nucleotide sequence ID" value="NZ_JBHSBI010000014.1"/>
</dbReference>
<comment type="caution">
    <text evidence="2">The sequence shown here is derived from an EMBL/GenBank/DDBJ whole genome shotgun (WGS) entry which is preliminary data.</text>
</comment>
<evidence type="ECO:0000313" key="2">
    <source>
        <dbReference type="EMBL" id="MFC4010944.1"/>
    </source>
</evidence>